<reference evidence="1 2" key="1">
    <citation type="submission" date="2018-04" db="EMBL/GenBank/DDBJ databases">
        <authorList>
            <person name="Vogel A."/>
        </authorList>
    </citation>
    <scope>NUCLEOTIDE SEQUENCE [LARGE SCALE GENOMIC DNA]</scope>
</reference>
<evidence type="ECO:0000313" key="2">
    <source>
        <dbReference type="Proteomes" id="UP000595140"/>
    </source>
</evidence>
<keyword evidence="2" id="KW-1185">Reference proteome</keyword>
<dbReference type="Proteomes" id="UP000595140">
    <property type="component" value="Unassembled WGS sequence"/>
</dbReference>
<sequence>MGESHSARVSLLVRIIQHEIIIKYNHYDHVTTLVMEPIPEVNESEEMYGLVDHFFDALIKYTKECRGVIWNGGEVKTQLYQTDS</sequence>
<organism evidence="1 2">
    <name type="scientific">Cuscuta campestris</name>
    <dbReference type="NCBI Taxonomy" id="132261"/>
    <lineage>
        <taxon>Eukaryota</taxon>
        <taxon>Viridiplantae</taxon>
        <taxon>Streptophyta</taxon>
        <taxon>Embryophyta</taxon>
        <taxon>Tracheophyta</taxon>
        <taxon>Spermatophyta</taxon>
        <taxon>Magnoliopsida</taxon>
        <taxon>eudicotyledons</taxon>
        <taxon>Gunneridae</taxon>
        <taxon>Pentapetalae</taxon>
        <taxon>asterids</taxon>
        <taxon>lamiids</taxon>
        <taxon>Solanales</taxon>
        <taxon>Convolvulaceae</taxon>
        <taxon>Cuscuteae</taxon>
        <taxon>Cuscuta</taxon>
        <taxon>Cuscuta subgen. Grammica</taxon>
        <taxon>Cuscuta sect. Cleistogrammica</taxon>
    </lineage>
</organism>
<name>A0A484MM90_9ASTE</name>
<evidence type="ECO:0000313" key="1">
    <source>
        <dbReference type="EMBL" id="VFQ90091.1"/>
    </source>
</evidence>
<dbReference type="AlphaFoldDB" id="A0A484MM90"/>
<dbReference type="EMBL" id="OOIL02003968">
    <property type="protein sequence ID" value="VFQ90091.1"/>
    <property type="molecule type" value="Genomic_DNA"/>
</dbReference>
<protein>
    <submittedName>
        <fullName evidence="1">Uncharacterized protein</fullName>
    </submittedName>
</protein>
<accession>A0A484MM90</accession>
<gene>
    <name evidence="1" type="ORF">CCAM_LOCUS31867</name>
</gene>
<proteinExistence type="predicted"/>